<reference evidence="2 3" key="1">
    <citation type="submission" date="2016-10" db="EMBL/GenBank/DDBJ databases">
        <title>Alkaliphiles isolated from bioreactors.</title>
        <authorList>
            <person name="Salah Z."/>
            <person name="Rout S.P."/>
            <person name="Humphreys P.N."/>
        </authorList>
    </citation>
    <scope>NUCLEOTIDE SEQUENCE [LARGE SCALE GENOMIC DNA]</scope>
    <source>
        <strain evidence="2 3">ZS02</strain>
    </source>
</reference>
<keyword evidence="3" id="KW-1185">Reference proteome</keyword>
<evidence type="ECO:0008006" key="4">
    <source>
        <dbReference type="Google" id="ProtNLM"/>
    </source>
</evidence>
<feature type="compositionally biased region" description="Polar residues" evidence="1">
    <location>
        <begin position="1"/>
        <end position="13"/>
    </location>
</feature>
<sequence length="190" mass="19371">MNISGFSPVSSNYASTANRSTGNAASAGASGRRAEEGQNGQLSREEAAEVAELKKIDSKVRQHEMAHMAAGGGLVTSGASYTYQKGPDGVNYAVGGEVGIDTSSGRTPEETIARAQRIRAAALAPADPSGQDRAVAAKATQMEQEARGELAQQAMRGATGADGDEPRQGKLAGYLAADKPAAGSSVNIYA</sequence>
<dbReference type="Pfam" id="PF12118">
    <property type="entry name" value="SprA-related"/>
    <property type="match status" value="1"/>
</dbReference>
<evidence type="ECO:0000256" key="1">
    <source>
        <dbReference type="SAM" id="MobiDB-lite"/>
    </source>
</evidence>
<accession>A0A1R1I1F2</accession>
<dbReference type="AlphaFoldDB" id="A0A1R1I1F2"/>
<dbReference type="EMBL" id="MTHD01000005">
    <property type="protein sequence ID" value="OMG52572.1"/>
    <property type="molecule type" value="Genomic_DNA"/>
</dbReference>
<evidence type="ECO:0000313" key="2">
    <source>
        <dbReference type="EMBL" id="OMG52572.1"/>
    </source>
</evidence>
<dbReference type="STRING" id="418702.BJN45_14920"/>
<organism evidence="2 3">
    <name type="scientific">Azonexus hydrophilus</name>
    <dbReference type="NCBI Taxonomy" id="418702"/>
    <lineage>
        <taxon>Bacteria</taxon>
        <taxon>Pseudomonadati</taxon>
        <taxon>Pseudomonadota</taxon>
        <taxon>Betaproteobacteria</taxon>
        <taxon>Rhodocyclales</taxon>
        <taxon>Azonexaceae</taxon>
        <taxon>Azonexus</taxon>
    </lineage>
</organism>
<dbReference type="OrthoDB" id="9812722at2"/>
<feature type="region of interest" description="Disordered" evidence="1">
    <location>
        <begin position="1"/>
        <end position="50"/>
    </location>
</feature>
<dbReference type="InterPro" id="IPR021973">
    <property type="entry name" value="SprA-related"/>
</dbReference>
<feature type="compositionally biased region" description="Low complexity" evidence="1">
    <location>
        <begin position="14"/>
        <end position="31"/>
    </location>
</feature>
<name>A0A1R1I1F2_9RHOO</name>
<feature type="region of interest" description="Disordered" evidence="1">
    <location>
        <begin position="122"/>
        <end position="170"/>
    </location>
</feature>
<evidence type="ECO:0000313" key="3">
    <source>
        <dbReference type="Proteomes" id="UP000187526"/>
    </source>
</evidence>
<protein>
    <recommendedName>
        <fullName evidence="4">Catalase</fullName>
    </recommendedName>
</protein>
<gene>
    <name evidence="2" type="ORF">BJN45_14920</name>
</gene>
<dbReference type="Proteomes" id="UP000187526">
    <property type="component" value="Unassembled WGS sequence"/>
</dbReference>
<comment type="caution">
    <text evidence="2">The sequence shown here is derived from an EMBL/GenBank/DDBJ whole genome shotgun (WGS) entry which is preliminary data.</text>
</comment>
<proteinExistence type="predicted"/>